<name>A0AAN9U6K8_9PEZI</name>
<dbReference type="AlphaFoldDB" id="A0AAN9U6K8"/>
<comment type="caution">
    <text evidence="3">The sequence shown here is derived from an EMBL/GenBank/DDBJ whole genome shotgun (WGS) entry which is preliminary data.</text>
</comment>
<keyword evidence="2" id="KW-0472">Membrane</keyword>
<dbReference type="SUPFAM" id="SSF103473">
    <property type="entry name" value="MFS general substrate transporter"/>
    <property type="match status" value="1"/>
</dbReference>
<dbReference type="PANTHER" id="PTHR48022">
    <property type="entry name" value="PLASTIDIC GLUCOSE TRANSPORTER 4"/>
    <property type="match status" value="1"/>
</dbReference>
<dbReference type="GO" id="GO:0005351">
    <property type="term" value="F:carbohydrate:proton symporter activity"/>
    <property type="evidence" value="ECO:0007669"/>
    <property type="project" value="TreeGrafter"/>
</dbReference>
<keyword evidence="2" id="KW-1133">Transmembrane helix</keyword>
<evidence type="ECO:0000313" key="4">
    <source>
        <dbReference type="Proteomes" id="UP001320245"/>
    </source>
</evidence>
<accession>A0AAN9U6K8</accession>
<dbReference type="InterPro" id="IPR036259">
    <property type="entry name" value="MFS_trans_sf"/>
</dbReference>
<protein>
    <recommendedName>
        <fullName evidence="5">Major facilitator superfamily (MFS) profile domain-containing protein</fullName>
    </recommendedName>
</protein>
<dbReference type="Proteomes" id="UP001320245">
    <property type="component" value="Unassembled WGS sequence"/>
</dbReference>
<evidence type="ECO:0000256" key="2">
    <source>
        <dbReference type="SAM" id="Phobius"/>
    </source>
</evidence>
<organism evidence="3 4">
    <name type="scientific">Cytospora paraplurivora</name>
    <dbReference type="NCBI Taxonomy" id="2898453"/>
    <lineage>
        <taxon>Eukaryota</taxon>
        <taxon>Fungi</taxon>
        <taxon>Dikarya</taxon>
        <taxon>Ascomycota</taxon>
        <taxon>Pezizomycotina</taxon>
        <taxon>Sordariomycetes</taxon>
        <taxon>Sordariomycetidae</taxon>
        <taxon>Diaporthales</taxon>
        <taxon>Cytosporaceae</taxon>
        <taxon>Cytospora</taxon>
    </lineage>
</organism>
<feature type="transmembrane region" description="Helical" evidence="2">
    <location>
        <begin position="67"/>
        <end position="84"/>
    </location>
</feature>
<proteinExistence type="predicted"/>
<keyword evidence="4" id="KW-1185">Reference proteome</keyword>
<dbReference type="GO" id="GO:0016020">
    <property type="term" value="C:membrane"/>
    <property type="evidence" value="ECO:0007669"/>
    <property type="project" value="UniProtKB-SubCell"/>
</dbReference>
<dbReference type="EMBL" id="JAJSPL020000017">
    <property type="protein sequence ID" value="KAK7741853.1"/>
    <property type="molecule type" value="Genomic_DNA"/>
</dbReference>
<gene>
    <name evidence="3" type="ORF">SLS53_004920</name>
</gene>
<evidence type="ECO:0000313" key="3">
    <source>
        <dbReference type="EMBL" id="KAK7741853.1"/>
    </source>
</evidence>
<keyword evidence="2" id="KW-0812">Transmembrane</keyword>
<comment type="subcellular location">
    <subcellularLocation>
        <location evidence="1">Membrane</location>
        <topology evidence="1">Multi-pass membrane protein</topology>
    </subcellularLocation>
</comment>
<feature type="transmembrane region" description="Helical" evidence="2">
    <location>
        <begin position="96"/>
        <end position="115"/>
    </location>
</feature>
<evidence type="ECO:0008006" key="5">
    <source>
        <dbReference type="Google" id="ProtNLM"/>
    </source>
</evidence>
<dbReference type="Gene3D" id="1.20.1250.20">
    <property type="entry name" value="MFS general substrate transporter like domains"/>
    <property type="match status" value="1"/>
</dbReference>
<evidence type="ECO:0000256" key="1">
    <source>
        <dbReference type="ARBA" id="ARBA00004141"/>
    </source>
</evidence>
<sequence>MGKEDQARETLVKYHAAGDENDEVVDYEFEEIRQTIELEITAKKTSWKTLFATLVEILPYGLRAKGMALFWLLTGACGAFNTYVNPLGIDAFGWKFYFFYVAWIIVQFVVIYFFFIEGPSLEQVAVLFDGKDANIGRVNPVTGEFLDSKEREIEANEGRVEQQHIERVQTKSG</sequence>
<dbReference type="PANTHER" id="PTHR48022:SF64">
    <property type="entry name" value="MAJOR FACILITATOR SUPERFAMILY (MFS) PROFILE DOMAIN-CONTAINING PROTEIN"/>
    <property type="match status" value="1"/>
</dbReference>
<dbReference type="InterPro" id="IPR050360">
    <property type="entry name" value="MFS_Sugar_Transporters"/>
</dbReference>
<reference evidence="3 4" key="1">
    <citation type="journal article" date="2023" name="PLoS ONE">
        <title>Cytospora paraplurivora sp. nov. isolated from orchards with fruit tree decline syndrome in Ontario, Canada.</title>
        <authorList>
            <person name="Ilyukhin E."/>
            <person name="Nguyen H.D.T."/>
            <person name="Castle A.J."/>
            <person name="Ellouze W."/>
        </authorList>
    </citation>
    <scope>NUCLEOTIDE SEQUENCE [LARGE SCALE GENOMIC DNA]</scope>
    <source>
        <strain evidence="3 4">FDS-564</strain>
    </source>
</reference>